<dbReference type="OrthoDB" id="9803968at2"/>
<evidence type="ECO:0000256" key="1">
    <source>
        <dbReference type="ARBA" id="ARBA00006432"/>
    </source>
</evidence>
<dbReference type="Pfam" id="PF00501">
    <property type="entry name" value="AMP-binding"/>
    <property type="match status" value="1"/>
</dbReference>
<evidence type="ECO:0000256" key="6">
    <source>
        <dbReference type="ARBA" id="ARBA00032875"/>
    </source>
</evidence>
<dbReference type="SUPFAM" id="SSF56801">
    <property type="entry name" value="Acetyl-CoA synthetase-like"/>
    <property type="match status" value="1"/>
</dbReference>
<evidence type="ECO:0000313" key="8">
    <source>
        <dbReference type="EMBL" id="AZA11892.1"/>
    </source>
</evidence>
<dbReference type="PANTHER" id="PTHR43272">
    <property type="entry name" value="LONG-CHAIN-FATTY-ACID--COA LIGASE"/>
    <property type="match status" value="1"/>
</dbReference>
<keyword evidence="4" id="KW-0443">Lipid metabolism</keyword>
<organism evidence="8 9">
    <name type="scientific">Corynebacterium gerontici</name>
    <dbReference type="NCBI Taxonomy" id="2079234"/>
    <lineage>
        <taxon>Bacteria</taxon>
        <taxon>Bacillati</taxon>
        <taxon>Actinomycetota</taxon>
        <taxon>Actinomycetes</taxon>
        <taxon>Mycobacteriales</taxon>
        <taxon>Corynebacteriaceae</taxon>
        <taxon>Corynebacterium</taxon>
    </lineage>
</organism>
<evidence type="ECO:0000256" key="5">
    <source>
        <dbReference type="ARBA" id="ARBA00024484"/>
    </source>
</evidence>
<evidence type="ECO:0000259" key="7">
    <source>
        <dbReference type="Pfam" id="PF00501"/>
    </source>
</evidence>
<reference evidence="8 9" key="1">
    <citation type="submission" date="2018-11" db="EMBL/GenBank/DDBJ databases">
        <authorList>
            <person name="Kleinhagauer T."/>
            <person name="Glaeser S.P."/>
            <person name="Spergser J."/>
            <person name="Ruckert C."/>
            <person name="Kaempfer P."/>
            <person name="Busse H.-J."/>
        </authorList>
    </citation>
    <scope>NUCLEOTIDE SEQUENCE [LARGE SCALE GENOMIC DNA]</scope>
    <source>
        <strain evidence="8 9">W8</strain>
    </source>
</reference>
<feature type="domain" description="AMP-dependent synthetase/ligase" evidence="7">
    <location>
        <begin position="41"/>
        <end position="436"/>
    </location>
</feature>
<keyword evidence="9" id="KW-1185">Reference proteome</keyword>
<dbReference type="Proteomes" id="UP000271587">
    <property type="component" value="Chromosome"/>
</dbReference>
<dbReference type="Gene3D" id="3.40.50.12780">
    <property type="entry name" value="N-terminal domain of ligase-like"/>
    <property type="match status" value="1"/>
</dbReference>
<accession>A0A3G6J1S6</accession>
<sequence length="609" mass="66643">MQEVSTKAEYTVGEHDTCLTALMTTAKARPYGVIFTRPKNYEWVNVTAAEFINEVFEVAKGFINAGVQQGDRIALLSSTRYEWALLDFAIWAAGAVSVPIYDSSSLKQIEWIIEDSGAVFAITETRDHTELMSHLVLQEDGEPALKGSPSQLRRILEINASAIETLKFEGRTVDSTEVDARIANTRSSDLASLVYTSGTTGRPKGCRLTHANWLSEAQALLTNSIGHIAVPGTRVLTFLPMAHVLARAVALAVAIGGATQSHWSDFSTIAMEFQRARPNMILGVPRVFEKVRNSAAANANSAGPLKAAMFKQAEQVAQEYSRALDTAEGPSRALQLKHKTFDKLVYSKIRAAMGSAVKYCISGGSAMSTDLLHFYRGIGVPVYEGYGLTETCAAATVSYDDQKIGTVGLPVGGTSIKINDVGEILVKGNILFDGYWKNEEATKESMEGEWFNTGDLGELLDSGHLMITGRKKELIVTAGGKNVSPAPMEDAIRAHPLISQAMVVGDGKPFIGLLVTLDEEALRRWKLNRNIPDSKTVRDLSDDPFLRAEVQDAVNSANSMVSHAESIKKFVILDRDLTEEDDELTPTMKVKRNVVTRRYSDAIDRLYQR</sequence>
<dbReference type="InterPro" id="IPR020845">
    <property type="entry name" value="AMP-binding_CS"/>
</dbReference>
<comment type="similarity">
    <text evidence="1">Belongs to the ATP-dependent AMP-binding enzyme family.</text>
</comment>
<dbReference type="PANTHER" id="PTHR43272:SF32">
    <property type="entry name" value="AMP-DEPENDENT SYNTHETASE_LIGASE DOMAIN-CONTAINING PROTEIN"/>
    <property type="match status" value="1"/>
</dbReference>
<dbReference type="InterPro" id="IPR042099">
    <property type="entry name" value="ANL_N_sf"/>
</dbReference>
<dbReference type="GO" id="GO:0016020">
    <property type="term" value="C:membrane"/>
    <property type="evidence" value="ECO:0007669"/>
    <property type="project" value="TreeGrafter"/>
</dbReference>
<dbReference type="Pfam" id="PF23562">
    <property type="entry name" value="AMP-binding_C_3"/>
    <property type="match status" value="1"/>
</dbReference>
<dbReference type="Gene3D" id="3.30.300.30">
    <property type="match status" value="1"/>
</dbReference>
<gene>
    <name evidence="8" type="ORF">CGERO_07975</name>
</gene>
<dbReference type="GO" id="GO:0004467">
    <property type="term" value="F:long-chain fatty acid-CoA ligase activity"/>
    <property type="evidence" value="ECO:0007669"/>
    <property type="project" value="UniProtKB-EC"/>
</dbReference>
<keyword evidence="2 8" id="KW-0436">Ligase</keyword>
<comment type="catalytic activity">
    <reaction evidence="5">
        <text>a long-chain fatty acid + ATP + CoA = a long-chain fatty acyl-CoA + AMP + diphosphate</text>
        <dbReference type="Rhea" id="RHEA:15421"/>
        <dbReference type="ChEBI" id="CHEBI:30616"/>
        <dbReference type="ChEBI" id="CHEBI:33019"/>
        <dbReference type="ChEBI" id="CHEBI:57287"/>
        <dbReference type="ChEBI" id="CHEBI:57560"/>
        <dbReference type="ChEBI" id="CHEBI:83139"/>
        <dbReference type="ChEBI" id="CHEBI:456215"/>
        <dbReference type="EC" id="6.2.1.3"/>
    </reaction>
    <physiologicalReaction direction="left-to-right" evidence="5">
        <dbReference type="Rhea" id="RHEA:15422"/>
    </physiologicalReaction>
</comment>
<dbReference type="CDD" id="cd05907">
    <property type="entry name" value="VL_LC_FACS_like"/>
    <property type="match status" value="1"/>
</dbReference>
<protein>
    <recommendedName>
        <fullName evidence="6">Acyl-CoA synthetase</fullName>
    </recommendedName>
</protein>
<evidence type="ECO:0000256" key="4">
    <source>
        <dbReference type="ARBA" id="ARBA00023098"/>
    </source>
</evidence>
<dbReference type="PROSITE" id="PS00455">
    <property type="entry name" value="AMP_BINDING"/>
    <property type="match status" value="1"/>
</dbReference>
<evidence type="ECO:0000313" key="9">
    <source>
        <dbReference type="Proteomes" id="UP000271587"/>
    </source>
</evidence>
<name>A0A3G6J1S6_9CORY</name>
<dbReference type="KEGG" id="cgk:CGERO_07975"/>
<dbReference type="AlphaFoldDB" id="A0A3G6J1S6"/>
<dbReference type="EMBL" id="CP033897">
    <property type="protein sequence ID" value="AZA11892.1"/>
    <property type="molecule type" value="Genomic_DNA"/>
</dbReference>
<dbReference type="InterPro" id="IPR000873">
    <property type="entry name" value="AMP-dep_synth/lig_dom"/>
</dbReference>
<proteinExistence type="inferred from homology"/>
<keyword evidence="3" id="KW-0276">Fatty acid metabolism</keyword>
<dbReference type="InterPro" id="IPR045851">
    <property type="entry name" value="AMP-bd_C_sf"/>
</dbReference>
<evidence type="ECO:0000256" key="3">
    <source>
        <dbReference type="ARBA" id="ARBA00022832"/>
    </source>
</evidence>
<dbReference type="RefSeq" id="WP_123934831.1">
    <property type="nucleotide sequence ID" value="NZ_CP033897.1"/>
</dbReference>
<evidence type="ECO:0000256" key="2">
    <source>
        <dbReference type="ARBA" id="ARBA00022598"/>
    </source>
</evidence>